<keyword evidence="1" id="KW-0808">Transferase</keyword>
<comment type="caution">
    <text evidence="1">The sequence shown here is derived from an EMBL/GenBank/DDBJ whole genome shotgun (WGS) entry which is preliminary data.</text>
</comment>
<accession>A0ACC3SH33</accession>
<reference evidence="1" key="1">
    <citation type="submission" date="2024-02" db="EMBL/GenBank/DDBJ databases">
        <title>Metagenome Assembled Genome of Zalaria obscura JY119.</title>
        <authorList>
            <person name="Vighnesh L."/>
            <person name="Jagadeeshwari U."/>
            <person name="Venkata Ramana C."/>
            <person name="Sasikala C."/>
        </authorList>
    </citation>
    <scope>NUCLEOTIDE SEQUENCE</scope>
    <source>
        <strain evidence="1">JY119</strain>
    </source>
</reference>
<dbReference type="EC" id="2.5.1.18" evidence="1"/>
<organism evidence="1 2">
    <name type="scientific">Zalaria obscura</name>
    <dbReference type="NCBI Taxonomy" id="2024903"/>
    <lineage>
        <taxon>Eukaryota</taxon>
        <taxon>Fungi</taxon>
        <taxon>Dikarya</taxon>
        <taxon>Ascomycota</taxon>
        <taxon>Pezizomycotina</taxon>
        <taxon>Dothideomycetes</taxon>
        <taxon>Dothideomycetidae</taxon>
        <taxon>Dothideales</taxon>
        <taxon>Zalariaceae</taxon>
        <taxon>Zalaria</taxon>
    </lineage>
</organism>
<protein>
    <submittedName>
        <fullName evidence="1">Glutathione S-transferase 2</fullName>
        <ecNumber evidence="1">2.5.1.18</ecNumber>
    </submittedName>
</protein>
<keyword evidence="2" id="KW-1185">Reference proteome</keyword>
<name>A0ACC3SH33_9PEZI</name>
<evidence type="ECO:0000313" key="2">
    <source>
        <dbReference type="Proteomes" id="UP001320706"/>
    </source>
</evidence>
<gene>
    <name evidence="1" type="primary">GST2_1</name>
    <name evidence="1" type="ORF">M8818_003125</name>
</gene>
<sequence length="128" mass="14435">MSAKQPDITLYTAATPNGVKISIMLEELGEFYEVCWTLPLPNGVDSPAITMRGRDAHMLENDKQHPLWSSTSICPPSLMPLMSDFDAGEIRRILRRRDLAGLARLETSGPLAFRCGRRYTNHMLEIYP</sequence>
<proteinExistence type="predicted"/>
<dbReference type="Proteomes" id="UP001320706">
    <property type="component" value="Unassembled WGS sequence"/>
</dbReference>
<evidence type="ECO:0000313" key="1">
    <source>
        <dbReference type="EMBL" id="KAK8211472.1"/>
    </source>
</evidence>
<dbReference type="EMBL" id="JAMKPW020000013">
    <property type="protein sequence ID" value="KAK8211472.1"/>
    <property type="molecule type" value="Genomic_DNA"/>
</dbReference>